<dbReference type="EMBL" id="SJZB01000013">
    <property type="protein sequence ID" value="TCJ17999.1"/>
    <property type="molecule type" value="Genomic_DNA"/>
</dbReference>
<protein>
    <recommendedName>
        <fullName evidence="2">V-type ATP synthase subunit E</fullName>
    </recommendedName>
</protein>
<dbReference type="Gene3D" id="3.30.2320.30">
    <property type="entry name" value="ATP synthase, E subunit, C-terminal"/>
    <property type="match status" value="1"/>
</dbReference>
<reference evidence="5 6" key="1">
    <citation type="submission" date="2019-03" db="EMBL/GenBank/DDBJ databases">
        <title>Genome sequence of Thiobacillaceae bacterium LSR1, a sulfur-oxidizing bacterium isolated from freshwater sediment.</title>
        <authorList>
            <person name="Li S."/>
        </authorList>
    </citation>
    <scope>NUCLEOTIDE SEQUENCE [LARGE SCALE GENOMIC DNA]</scope>
    <source>
        <strain evidence="5 6">LSR1</strain>
    </source>
</reference>
<organism evidence="5 6">
    <name type="scientific">Parasulfuritortus cantonensis</name>
    <dbReference type="NCBI Taxonomy" id="2528202"/>
    <lineage>
        <taxon>Bacteria</taxon>
        <taxon>Pseudomonadati</taxon>
        <taxon>Pseudomonadota</taxon>
        <taxon>Betaproteobacteria</taxon>
        <taxon>Nitrosomonadales</taxon>
        <taxon>Thiobacillaceae</taxon>
        <taxon>Parasulfuritortus</taxon>
    </lineage>
</organism>
<evidence type="ECO:0000256" key="1">
    <source>
        <dbReference type="ARBA" id="ARBA00005901"/>
    </source>
</evidence>
<evidence type="ECO:0000313" key="5">
    <source>
        <dbReference type="EMBL" id="TCJ17999.1"/>
    </source>
</evidence>
<dbReference type="Proteomes" id="UP000295443">
    <property type="component" value="Unassembled WGS sequence"/>
</dbReference>
<accession>A0A4R1BKY3</accession>
<keyword evidence="6" id="KW-1185">Reference proteome</keyword>
<dbReference type="AlphaFoldDB" id="A0A4R1BKY3"/>
<keyword evidence="4" id="KW-0406">Ion transport</keyword>
<dbReference type="InterPro" id="IPR002842">
    <property type="entry name" value="ATPase_V1_Esu"/>
</dbReference>
<comment type="similarity">
    <text evidence="1">Belongs to the V-ATPase E subunit family.</text>
</comment>
<name>A0A4R1BKY3_9PROT</name>
<evidence type="ECO:0000313" key="6">
    <source>
        <dbReference type="Proteomes" id="UP000295443"/>
    </source>
</evidence>
<evidence type="ECO:0000256" key="3">
    <source>
        <dbReference type="ARBA" id="ARBA00022448"/>
    </source>
</evidence>
<gene>
    <name evidence="5" type="ORF">EZJ19_03585</name>
</gene>
<comment type="caution">
    <text evidence="5">The sequence shown here is derived from an EMBL/GenBank/DDBJ whole genome shotgun (WGS) entry which is preliminary data.</text>
</comment>
<dbReference type="GO" id="GO:0046961">
    <property type="term" value="F:proton-transporting ATPase activity, rotational mechanism"/>
    <property type="evidence" value="ECO:0007669"/>
    <property type="project" value="InterPro"/>
</dbReference>
<dbReference type="GO" id="GO:0033178">
    <property type="term" value="C:proton-transporting two-sector ATPase complex, catalytic domain"/>
    <property type="evidence" value="ECO:0007669"/>
    <property type="project" value="InterPro"/>
</dbReference>
<keyword evidence="3" id="KW-0813">Transport</keyword>
<dbReference type="Pfam" id="PF01991">
    <property type="entry name" value="vATP-synt_E"/>
    <property type="match status" value="1"/>
</dbReference>
<evidence type="ECO:0000256" key="4">
    <source>
        <dbReference type="ARBA" id="ARBA00023065"/>
    </source>
</evidence>
<proteinExistence type="inferred from homology"/>
<evidence type="ECO:0000256" key="2">
    <source>
        <dbReference type="ARBA" id="ARBA00020756"/>
    </source>
</evidence>
<dbReference type="OrthoDB" id="5794867at2"/>
<dbReference type="InterPro" id="IPR038495">
    <property type="entry name" value="ATPase_E_C"/>
</dbReference>
<sequence length="213" mass="23168">MDDESRISQLEKALLDQAETLARERLDNAEATRRHLLDEAGQRLAEAEARERQVVRASADRLVRRRVQAAEGRLTADLDRLRWALTQAAISNVRLALLDLTQDRARYLGVLAGFLSAAAARLPAGDLVAEVNSADLNMLAPGWVDLCARAAPGRSVELADHGRDSLGGVSVRLADNRARLDQTFEARLDRLDEALAAAVMARMFAGPPELGGL</sequence>
<dbReference type="RefSeq" id="WP_131444918.1">
    <property type="nucleotide sequence ID" value="NZ_SJZB01000013.1"/>
</dbReference>
<dbReference type="SUPFAM" id="SSF160527">
    <property type="entry name" value="V-type ATPase subunit E-like"/>
    <property type="match status" value="1"/>
</dbReference>